<gene>
    <name evidence="13" type="ORF">LUCI_0226</name>
</gene>
<comment type="similarity">
    <text evidence="3 12">Belongs to the glycogen phosphorylase family.</text>
</comment>
<evidence type="ECO:0000256" key="3">
    <source>
        <dbReference type="ARBA" id="ARBA00006047"/>
    </source>
</evidence>
<protein>
    <recommendedName>
        <fullName evidence="12">Alpha-1,4 glucan phosphorylase</fullName>
        <ecNumber evidence="12">2.4.1.1</ecNumber>
    </recommendedName>
</protein>
<dbReference type="InterPro" id="IPR035090">
    <property type="entry name" value="Pyridoxal_P_attach_site"/>
</dbReference>
<keyword evidence="5" id="KW-0321">Glycogen metabolism</keyword>
<reference evidence="13 14" key="1">
    <citation type="submission" date="2018-06" db="EMBL/GenBank/DDBJ databases">
        <authorList>
            <person name="Strepis N."/>
        </authorList>
    </citation>
    <scope>NUCLEOTIDE SEQUENCE [LARGE SCALE GENOMIC DNA]</scope>
    <source>
        <strain evidence="13">LUCI</strain>
    </source>
</reference>
<evidence type="ECO:0000256" key="6">
    <source>
        <dbReference type="ARBA" id="ARBA00022676"/>
    </source>
</evidence>
<evidence type="ECO:0000256" key="5">
    <source>
        <dbReference type="ARBA" id="ARBA00022600"/>
    </source>
</evidence>
<keyword evidence="7 12" id="KW-0808">Transferase</keyword>
<comment type="function">
    <text evidence="12">Allosteric enzyme that catalyzes the rate-limiting step in glycogen catabolism, the phosphorolytic cleavage of glycogen to produce glucose-1-phosphate, and plays a central role in maintaining cellular and organismal glucose homeostasis.</text>
</comment>
<evidence type="ECO:0000256" key="7">
    <source>
        <dbReference type="ARBA" id="ARBA00022679"/>
    </source>
</evidence>
<evidence type="ECO:0000256" key="4">
    <source>
        <dbReference type="ARBA" id="ARBA00022553"/>
    </source>
</evidence>
<dbReference type="SUPFAM" id="SSF53756">
    <property type="entry name" value="UDP-Glycosyltransferase/glycogen phosphorylase"/>
    <property type="match status" value="1"/>
</dbReference>
<evidence type="ECO:0000313" key="14">
    <source>
        <dbReference type="Proteomes" id="UP000277811"/>
    </source>
</evidence>
<evidence type="ECO:0000256" key="10">
    <source>
        <dbReference type="ARBA" id="ARBA00025174"/>
    </source>
</evidence>
<dbReference type="PANTHER" id="PTHR11468:SF3">
    <property type="entry name" value="GLYCOGEN PHOSPHORYLASE, LIVER FORM"/>
    <property type="match status" value="1"/>
</dbReference>
<dbReference type="InterPro" id="IPR011833">
    <property type="entry name" value="Glycg_phsphrylas"/>
</dbReference>
<keyword evidence="9 12" id="KW-0119">Carbohydrate metabolism</keyword>
<dbReference type="CDD" id="cd04300">
    <property type="entry name" value="GT35_Glycogen_Phosphorylase"/>
    <property type="match status" value="1"/>
</dbReference>
<dbReference type="FunFam" id="3.40.50.2000:FF:000005">
    <property type="entry name" value="Alpha-1,4 glucan phosphorylase"/>
    <property type="match status" value="1"/>
</dbReference>
<feature type="modified residue" description="N6-(pyridoxal phosphate)lysine" evidence="11">
    <location>
        <position position="655"/>
    </location>
</feature>
<evidence type="ECO:0000256" key="11">
    <source>
        <dbReference type="PIRSR" id="PIRSR000460-1"/>
    </source>
</evidence>
<dbReference type="InterPro" id="IPR000811">
    <property type="entry name" value="Glyco_trans_35"/>
</dbReference>
<dbReference type="OrthoDB" id="9760804at2"/>
<dbReference type="GO" id="GO:0030170">
    <property type="term" value="F:pyridoxal phosphate binding"/>
    <property type="evidence" value="ECO:0007669"/>
    <property type="project" value="InterPro"/>
</dbReference>
<dbReference type="Proteomes" id="UP000277811">
    <property type="component" value="Unassembled WGS sequence"/>
</dbReference>
<keyword evidence="6 12" id="KW-0328">Glycosyltransferase</keyword>
<evidence type="ECO:0000256" key="8">
    <source>
        <dbReference type="ARBA" id="ARBA00022898"/>
    </source>
</evidence>
<dbReference type="GO" id="GO:0008184">
    <property type="term" value="F:glycogen phosphorylase activity"/>
    <property type="evidence" value="ECO:0007669"/>
    <property type="project" value="InterPro"/>
</dbReference>
<dbReference type="NCBIfam" id="TIGR02093">
    <property type="entry name" value="P_ylase"/>
    <property type="match status" value="1"/>
</dbReference>
<evidence type="ECO:0000256" key="12">
    <source>
        <dbReference type="RuleBase" id="RU000587"/>
    </source>
</evidence>
<comment type="catalytic activity">
    <reaction evidence="1 12">
        <text>[(1-&gt;4)-alpha-D-glucosyl](n) + phosphate = [(1-&gt;4)-alpha-D-glucosyl](n-1) + alpha-D-glucose 1-phosphate</text>
        <dbReference type="Rhea" id="RHEA:41732"/>
        <dbReference type="Rhea" id="RHEA-COMP:9584"/>
        <dbReference type="Rhea" id="RHEA-COMP:9586"/>
        <dbReference type="ChEBI" id="CHEBI:15444"/>
        <dbReference type="ChEBI" id="CHEBI:43474"/>
        <dbReference type="ChEBI" id="CHEBI:58601"/>
        <dbReference type="EC" id="2.4.1.1"/>
    </reaction>
</comment>
<evidence type="ECO:0000256" key="9">
    <source>
        <dbReference type="ARBA" id="ARBA00023277"/>
    </source>
</evidence>
<organism evidence="13 14">
    <name type="scientific">Lucifera butyrica</name>
    <dbReference type="NCBI Taxonomy" id="1351585"/>
    <lineage>
        <taxon>Bacteria</taxon>
        <taxon>Bacillati</taxon>
        <taxon>Bacillota</taxon>
        <taxon>Negativicutes</taxon>
        <taxon>Veillonellales</taxon>
        <taxon>Veillonellaceae</taxon>
        <taxon>Lucifera</taxon>
    </lineage>
</organism>
<dbReference type="RefSeq" id="WP_122626035.1">
    <property type="nucleotide sequence ID" value="NZ_UPPP01000052.1"/>
</dbReference>
<comment type="cofactor">
    <cofactor evidence="2 12">
        <name>pyridoxal 5'-phosphate</name>
        <dbReference type="ChEBI" id="CHEBI:597326"/>
    </cofactor>
</comment>
<dbReference type="EC" id="2.4.1.1" evidence="12"/>
<dbReference type="FunFam" id="3.40.50.2000:FF:000153">
    <property type="entry name" value="Alpha-1,4 glucan phosphorylase"/>
    <property type="match status" value="1"/>
</dbReference>
<evidence type="ECO:0000256" key="2">
    <source>
        <dbReference type="ARBA" id="ARBA00001933"/>
    </source>
</evidence>
<dbReference type="GO" id="GO:0005980">
    <property type="term" value="P:glycogen catabolic process"/>
    <property type="evidence" value="ECO:0007669"/>
    <property type="project" value="TreeGrafter"/>
</dbReference>
<keyword evidence="8 11" id="KW-0663">Pyridoxal phosphate</keyword>
<dbReference type="PIRSF" id="PIRSF000460">
    <property type="entry name" value="Pprylas_GlgP"/>
    <property type="match status" value="1"/>
</dbReference>
<proteinExistence type="inferred from homology"/>
<dbReference type="AlphaFoldDB" id="A0A498R2N2"/>
<evidence type="ECO:0000313" key="13">
    <source>
        <dbReference type="EMBL" id="VBB05020.1"/>
    </source>
</evidence>
<dbReference type="Pfam" id="PF00343">
    <property type="entry name" value="Phosphorylase"/>
    <property type="match status" value="1"/>
</dbReference>
<evidence type="ECO:0000256" key="1">
    <source>
        <dbReference type="ARBA" id="ARBA00001275"/>
    </source>
</evidence>
<dbReference type="Gene3D" id="3.40.50.2000">
    <property type="entry name" value="Glycogen Phosphorylase B"/>
    <property type="match status" value="2"/>
</dbReference>
<dbReference type="GO" id="GO:0005737">
    <property type="term" value="C:cytoplasm"/>
    <property type="evidence" value="ECO:0007669"/>
    <property type="project" value="TreeGrafter"/>
</dbReference>
<comment type="function">
    <text evidence="10">Phosphorylase is an important allosteric enzyme in carbohydrate metabolism. Enzymes from different sources differ in their regulatory mechanisms and in their natural substrates. However, all known phosphorylases share catalytic and structural properties.</text>
</comment>
<accession>A0A498R2N2</accession>
<dbReference type="EMBL" id="UPPP01000052">
    <property type="protein sequence ID" value="VBB05020.1"/>
    <property type="molecule type" value="Genomic_DNA"/>
</dbReference>
<sequence>MFQSKERFKQAFLEKLQTLRGVTLEGASDSDKYIALSNLVREYISKNWAATNNTYLERGEKQIYYFSIEFLLGRLLHSNLLNIDQNHVVRDALQELDIDLARLEEKEPDAGLGNGGLGRLAACFLDSMASLNLPGHGCGIRYKYGLFEQKIVNGYQVELPDNWLQDGNVWEYRKPEKSVEVRFGGYVREAVAEGVRLFIHEGYEAIRAVPYDMPVVGYQNKTVNTLRLWSAEAAPQDFDFSSFNRGEYLKAIEYKYSVEAISEILYPDDSYQEGQKLRLKQQYFFVSAGIQSIVRRYKRKNGSVYDFEDKIAIHINDTHPALAVPELMRILMDDEGLGWDEAWRITSNTISYTNHTVLPEALEKWPVEMFKELLPRIYMIVHEINERFCRELWDKYPGDWDRIARMAIVANGYVHMAHLAIVGSDHVNGVAHIHTEILKKQVMRNFYELSPHKFSNKTNGITHRRWLLKANPLLAKLITDTIGASWITFPGDLVRLEHYAGDAAWRDNVRKVKLANKNRLAQYIKRKYDITINPASIFDVHVKRIHAYKRQLLNVFHIMDLYNRLRVNPDLDVMPRTFIFGGKSAPGYFMAKRTIKLINTLAEMVNQDQSIGDKLKVVFMENYGVSLAEMIIPAADISEQISTASKEASGTGNMKFMMNGAITLGTLDGANIEIRNAVGAENFISFGLTAEQVLSYYAHGGYNAWDVYNSDERIQVIMDQLVNLFFPVAKEEFRTFYDTLLHSNDEFFVLQDFASYVEAQNRVSKLYQNEEAWGRMAAANIAHSGQFSSDKTIMEYAIGIWNVKPVVVK</sequence>
<keyword evidence="14" id="KW-1185">Reference proteome</keyword>
<dbReference type="PANTHER" id="PTHR11468">
    <property type="entry name" value="GLYCOGEN PHOSPHORYLASE"/>
    <property type="match status" value="1"/>
</dbReference>
<dbReference type="PROSITE" id="PS00102">
    <property type="entry name" value="PHOSPHORYLASE"/>
    <property type="match status" value="1"/>
</dbReference>
<name>A0A498R2N2_9FIRM</name>
<keyword evidence="4" id="KW-0597">Phosphoprotein</keyword>